<name>A0A0R3TJ39_RODNA</name>
<evidence type="ECO:0000313" key="3">
    <source>
        <dbReference type="WBParaSite" id="HNAJ_0000708001-mRNA-1"/>
    </source>
</evidence>
<reference evidence="3" key="1">
    <citation type="submission" date="2017-02" db="UniProtKB">
        <authorList>
            <consortium name="WormBaseParasite"/>
        </authorList>
    </citation>
    <scope>IDENTIFICATION</scope>
</reference>
<dbReference type="Proteomes" id="UP000278807">
    <property type="component" value="Unassembled WGS sequence"/>
</dbReference>
<reference evidence="1 2" key="2">
    <citation type="submission" date="2018-11" db="EMBL/GenBank/DDBJ databases">
        <authorList>
            <consortium name="Pathogen Informatics"/>
        </authorList>
    </citation>
    <scope>NUCLEOTIDE SEQUENCE [LARGE SCALE GENOMIC DNA]</scope>
</reference>
<evidence type="ECO:0000313" key="1">
    <source>
        <dbReference type="EMBL" id="VDO02936.1"/>
    </source>
</evidence>
<gene>
    <name evidence="1" type="ORF">HNAJ_LOCUS7076</name>
</gene>
<sequence length="170" mass="18966">MEVSDGELEAALSSSTNAREYLIKLLELVDPDMVKHLQACLEEGACHGEQSFSVEDCSVEFEPTVDSECQYLTDQLTSTKIDLWSSCPPDPGFNCDEVSYCLLHLARMVRPDLADLLDQINFCNQQVSSRPNSALTAQRSTLPKSHLKPYLFKLIQNFDPELAECLGECS</sequence>
<proteinExistence type="predicted"/>
<keyword evidence="2" id="KW-1185">Reference proteome</keyword>
<dbReference type="EMBL" id="UZAE01010261">
    <property type="protein sequence ID" value="VDO02936.1"/>
    <property type="molecule type" value="Genomic_DNA"/>
</dbReference>
<protein>
    <submittedName>
        <fullName evidence="3">Protein FAM91A1</fullName>
    </submittedName>
</protein>
<dbReference type="AlphaFoldDB" id="A0A0R3TJ39"/>
<accession>A0A0R3TJ39</accession>
<evidence type="ECO:0000313" key="2">
    <source>
        <dbReference type="Proteomes" id="UP000278807"/>
    </source>
</evidence>
<organism evidence="3">
    <name type="scientific">Rodentolepis nana</name>
    <name type="common">Dwarf tapeworm</name>
    <name type="synonym">Hymenolepis nana</name>
    <dbReference type="NCBI Taxonomy" id="102285"/>
    <lineage>
        <taxon>Eukaryota</taxon>
        <taxon>Metazoa</taxon>
        <taxon>Spiralia</taxon>
        <taxon>Lophotrochozoa</taxon>
        <taxon>Platyhelminthes</taxon>
        <taxon>Cestoda</taxon>
        <taxon>Eucestoda</taxon>
        <taxon>Cyclophyllidea</taxon>
        <taxon>Hymenolepididae</taxon>
        <taxon>Rodentolepis</taxon>
    </lineage>
</organism>
<dbReference type="OrthoDB" id="6308613at2759"/>
<dbReference type="WBParaSite" id="HNAJ_0000708001-mRNA-1">
    <property type="protein sequence ID" value="HNAJ_0000708001-mRNA-1"/>
    <property type="gene ID" value="HNAJ_0000708001"/>
</dbReference>